<dbReference type="PIRSF" id="PIRSF037196">
    <property type="entry name" value="Pyoverdine_chromoph_PvcA"/>
    <property type="match status" value="1"/>
</dbReference>
<comment type="caution">
    <text evidence="1">The sequence shown here is derived from an EMBL/GenBank/DDBJ whole genome shotgun (WGS) entry which is preliminary data.</text>
</comment>
<dbReference type="PANTHER" id="PTHR37285:SF5">
    <property type="entry name" value="SPORE WALL MATURATION PROTEIN DIT1"/>
    <property type="match status" value="1"/>
</dbReference>
<accession>A0A329CWV7</accession>
<protein>
    <submittedName>
        <fullName evidence="1">2-isocyano-3-(4-hydroxyphenyl)propanoate synthase</fullName>
    </submittedName>
</protein>
<dbReference type="Pfam" id="PF05141">
    <property type="entry name" value="DIT1_PvcA"/>
    <property type="match status" value="1"/>
</dbReference>
<dbReference type="Proteomes" id="UP000248918">
    <property type="component" value="Unassembled WGS sequence"/>
</dbReference>
<dbReference type="Gene3D" id="3.30.60.140">
    <property type="match status" value="1"/>
</dbReference>
<name>A0A329CWV7_9BURK</name>
<dbReference type="PANTHER" id="PTHR37285">
    <property type="entry name" value="SPORE WALL MATURATION PROTEIN DIT1"/>
    <property type="match status" value="1"/>
</dbReference>
<organism evidence="1 2">
    <name type="scientific">Paraburkholderia bryophila</name>
    <dbReference type="NCBI Taxonomy" id="420952"/>
    <lineage>
        <taxon>Bacteria</taxon>
        <taxon>Pseudomonadati</taxon>
        <taxon>Pseudomonadota</taxon>
        <taxon>Betaproteobacteria</taxon>
        <taxon>Burkholderiales</taxon>
        <taxon>Burkholderiaceae</taxon>
        <taxon>Paraburkholderia</taxon>
    </lineage>
</organism>
<dbReference type="AlphaFoldDB" id="A0A329CWV7"/>
<dbReference type="InterPro" id="IPR017133">
    <property type="entry name" value="PvcA"/>
</dbReference>
<reference evidence="1 2" key="1">
    <citation type="submission" date="2018-06" db="EMBL/GenBank/DDBJ databases">
        <title>Genomic Encyclopedia of Type Strains, Phase III (KMG-III): the genomes of soil and plant-associated and newly described type strains.</title>
        <authorList>
            <person name="Whitman W."/>
        </authorList>
    </citation>
    <scope>NUCLEOTIDE SEQUENCE [LARGE SCALE GENOMIC DNA]</scope>
    <source>
        <strain evidence="1 2">LMG 23644</strain>
    </source>
</reference>
<dbReference type="RefSeq" id="WP_111928925.1">
    <property type="nucleotide sequence ID" value="NZ_CADFFP010000004.1"/>
</dbReference>
<dbReference type="EMBL" id="QLTK01000001">
    <property type="protein sequence ID" value="RAS38908.1"/>
    <property type="molecule type" value="Genomic_DNA"/>
</dbReference>
<gene>
    <name evidence="1" type="ORF">BX591_101238</name>
</gene>
<proteinExistence type="predicted"/>
<sequence length="347" mass="38711">MPREQNRTTSIAVLEELIRIRCAYPGQGVAPNVHRDNETLAAIQLPKIRAFVDADEPIEFVLPAFPSKSPNPAKVLGRLPDMAEVLSLSFLNAFCRRIQRHHPPGANLTICSDGRVFGDLIRVDDRDVSAYQNALHHLIAETGAAHLSLYNLEHFTPQGDCTTNVDAMREWLVDAYADPAETLRNKLVNDHAGTLLYRAIARFLFEDGLTPDFRDSRTALQKDSKIRALGVIQRSWAWGALLAERFPHALRLSIHPQPATSEKIGIHLMPTHDDWLTPWHGVAVERNGRFTLMKRRAAEHLGARIVTRNRQPSHYTIESSASRPDTGDARLLAATCAKARAITPEAS</sequence>
<dbReference type="OrthoDB" id="860574at2"/>
<evidence type="ECO:0000313" key="1">
    <source>
        <dbReference type="EMBL" id="RAS38908.1"/>
    </source>
</evidence>
<dbReference type="InterPro" id="IPR007817">
    <property type="entry name" value="Isocyanide_synthase_DIT1"/>
</dbReference>
<evidence type="ECO:0000313" key="2">
    <source>
        <dbReference type="Proteomes" id="UP000248918"/>
    </source>
</evidence>